<dbReference type="InterPro" id="IPR000551">
    <property type="entry name" value="MerR-type_HTH_dom"/>
</dbReference>
<gene>
    <name evidence="3" type="primary">cueR</name>
    <name evidence="3" type="ORF">ERS852385_00545</name>
</gene>
<dbReference type="Gene3D" id="3.20.80.10">
    <property type="entry name" value="Regulatory factor, effector binding domain"/>
    <property type="match status" value="1"/>
</dbReference>
<dbReference type="Gene3D" id="1.10.1660.10">
    <property type="match status" value="1"/>
</dbReference>
<dbReference type="OrthoDB" id="9773308at2"/>
<accession>A0A173X9T3</accession>
<dbReference type="eggNOG" id="COG0789">
    <property type="taxonomic scope" value="Bacteria"/>
</dbReference>
<dbReference type="PROSITE" id="PS00552">
    <property type="entry name" value="HTH_MERR_1"/>
    <property type="match status" value="1"/>
</dbReference>
<dbReference type="AlphaFoldDB" id="A0A173X9T3"/>
<dbReference type="Pfam" id="PF13411">
    <property type="entry name" value="MerR_1"/>
    <property type="match status" value="1"/>
</dbReference>
<evidence type="ECO:0000259" key="2">
    <source>
        <dbReference type="PROSITE" id="PS50937"/>
    </source>
</evidence>
<organism evidence="3 4">
    <name type="scientific">Mitsuokella jalaludinii</name>
    <dbReference type="NCBI Taxonomy" id="187979"/>
    <lineage>
        <taxon>Bacteria</taxon>
        <taxon>Bacillati</taxon>
        <taxon>Bacillota</taxon>
        <taxon>Negativicutes</taxon>
        <taxon>Selenomonadales</taxon>
        <taxon>Selenomonadaceae</taxon>
        <taxon>Mitsuokella</taxon>
    </lineage>
</organism>
<dbReference type="PANTHER" id="PTHR30204:SF85">
    <property type="entry name" value="MULTIDRUG-EFFLUX TRANSPORTER 2 REGULATOR"/>
    <property type="match status" value="1"/>
</dbReference>
<dbReference type="InterPro" id="IPR047057">
    <property type="entry name" value="MerR_fam"/>
</dbReference>
<name>A0A173X9T3_9FIRM</name>
<dbReference type="SUPFAM" id="SSF46955">
    <property type="entry name" value="Putative DNA-binding domain"/>
    <property type="match status" value="1"/>
</dbReference>
<evidence type="ECO:0000313" key="4">
    <source>
        <dbReference type="Proteomes" id="UP000095546"/>
    </source>
</evidence>
<reference evidence="3 4" key="1">
    <citation type="submission" date="2015-09" db="EMBL/GenBank/DDBJ databases">
        <authorList>
            <consortium name="Pathogen Informatics"/>
        </authorList>
    </citation>
    <scope>NUCLEOTIDE SEQUENCE [LARGE SCALE GENOMIC DNA]</scope>
    <source>
        <strain evidence="3 4">2789STDY5608828</strain>
    </source>
</reference>
<dbReference type="PROSITE" id="PS50937">
    <property type="entry name" value="HTH_MERR_2"/>
    <property type="match status" value="1"/>
</dbReference>
<dbReference type="SMART" id="SM00422">
    <property type="entry name" value="HTH_MERR"/>
    <property type="match status" value="1"/>
</dbReference>
<dbReference type="STRING" id="187979.ERS852385_00545"/>
<dbReference type="InterPro" id="IPR009061">
    <property type="entry name" value="DNA-bd_dom_put_sf"/>
</dbReference>
<feature type="domain" description="HTH merR-type" evidence="2">
    <location>
        <begin position="6"/>
        <end position="75"/>
    </location>
</feature>
<dbReference type="SUPFAM" id="SSF55136">
    <property type="entry name" value="Probable bacterial effector-binding domain"/>
    <property type="match status" value="1"/>
</dbReference>
<evidence type="ECO:0000313" key="3">
    <source>
        <dbReference type="EMBL" id="CUN48501.1"/>
    </source>
</evidence>
<dbReference type="GO" id="GO:0003677">
    <property type="term" value="F:DNA binding"/>
    <property type="evidence" value="ECO:0007669"/>
    <property type="project" value="UniProtKB-KW"/>
</dbReference>
<dbReference type="EMBL" id="CYYU01000002">
    <property type="protein sequence ID" value="CUN48501.1"/>
    <property type="molecule type" value="Genomic_DNA"/>
</dbReference>
<dbReference type="Proteomes" id="UP000095546">
    <property type="component" value="Unassembled WGS sequence"/>
</dbReference>
<sequence>MEGGLNFQTGEFAKLCGVNKRTLHYYDEQGIFSPDHVGENHYRYYSARQLYPFIMIRLLRQMGLELSEIQDYMRHRSSERLSRLLAEQEDWLDAEIQKLQYMKEIVHNQRQMLVLAKDICCDTIRIEPWPEANLICSGPVRQMMLKEDHAGIERALMAHMRYIMEHGLNSGLVFGAMVRRADFLEGDGHLLSRFFTVTTRSVATVPPDVLFVRPAGRYLVTYFRGDYMKTGAAYDRLRDYLQSHPALHAGAYSYEESILEDLSTADPRGYLTRVGIRLQDDSKREE</sequence>
<keyword evidence="4" id="KW-1185">Reference proteome</keyword>
<keyword evidence="1" id="KW-0238">DNA-binding</keyword>
<dbReference type="InterPro" id="IPR011256">
    <property type="entry name" value="Reg_factor_effector_dom_sf"/>
</dbReference>
<protein>
    <submittedName>
        <fullName evidence="3">Copper export regulator</fullName>
    </submittedName>
</protein>
<dbReference type="GO" id="GO:0003700">
    <property type="term" value="F:DNA-binding transcription factor activity"/>
    <property type="evidence" value="ECO:0007669"/>
    <property type="project" value="InterPro"/>
</dbReference>
<dbReference type="RefSeq" id="WP_055160439.1">
    <property type="nucleotide sequence ID" value="NZ_CABIWZ010000002.1"/>
</dbReference>
<dbReference type="CDD" id="cd04782">
    <property type="entry name" value="HTH_BltR"/>
    <property type="match status" value="1"/>
</dbReference>
<dbReference type="PANTHER" id="PTHR30204">
    <property type="entry name" value="REDOX-CYCLING DRUG-SENSING TRANSCRIPTIONAL ACTIVATOR SOXR"/>
    <property type="match status" value="1"/>
</dbReference>
<dbReference type="eggNOG" id="COG4978">
    <property type="taxonomic scope" value="Bacteria"/>
</dbReference>
<proteinExistence type="predicted"/>
<evidence type="ECO:0000256" key="1">
    <source>
        <dbReference type="ARBA" id="ARBA00023125"/>
    </source>
</evidence>